<name>X0ZNS8_9ZZZZ</name>
<proteinExistence type="predicted"/>
<dbReference type="PANTHER" id="PTHR33392">
    <property type="entry name" value="POLYISOPRENYL-TEICHOIC ACID--PEPTIDOGLYCAN TEICHOIC ACID TRANSFERASE TAGU"/>
    <property type="match status" value="1"/>
</dbReference>
<dbReference type="InterPro" id="IPR038255">
    <property type="entry name" value="PBS_linker_sf"/>
</dbReference>
<feature type="domain" description="DUF4214" evidence="2">
    <location>
        <begin position="77"/>
        <end position="143"/>
    </location>
</feature>
<dbReference type="NCBIfam" id="TIGR00350">
    <property type="entry name" value="lytR_cpsA_psr"/>
    <property type="match status" value="1"/>
</dbReference>
<gene>
    <name evidence="3" type="ORF">S01H4_01790</name>
</gene>
<protein>
    <recommendedName>
        <fullName evidence="4">DUF4214 domain-containing protein</fullName>
    </recommendedName>
</protein>
<dbReference type="PANTHER" id="PTHR33392:SF6">
    <property type="entry name" value="POLYISOPRENYL-TEICHOIC ACID--PEPTIDOGLYCAN TEICHOIC ACID TRANSFERASE TAGU"/>
    <property type="match status" value="1"/>
</dbReference>
<dbReference type="Gene3D" id="1.10.3130.20">
    <property type="entry name" value="Phycobilisome linker domain"/>
    <property type="match status" value="1"/>
</dbReference>
<dbReference type="InterPro" id="IPR050922">
    <property type="entry name" value="LytR/CpsA/Psr_CW_biosynth"/>
</dbReference>
<dbReference type="Pfam" id="PF03816">
    <property type="entry name" value="LytR_cpsA_psr"/>
    <property type="match status" value="1"/>
</dbReference>
<sequence>MLRKILSKTKYFLIVVLVGVLVLTLFPTILDGGSAEQVQSFVTRFYVQCLERQPDIEGLNEWVGRLLNGSKTGADVAEGFVFSEEFTGRDHSNEIFVTILYRAFFDREPDAAGYKAWLERLTGGMSRKSVLDGFLKSEEFAGLCNSYGIVSYAGAPTYTASTYSGYSSSGATGFQAGRKVNFIIWGDDSASDRPGGRVSGRTDINIFVHLNLDTHKAYLVTIPRDTWFGGRKINGYHASGGNAGAVSAFEQFTGAKIDFYVVTDFDGFAPLIDYFGGVGTTVEENIADSFSGCYLTPGIHHINGTQALALTRARYGRSLYGGGAYARERQSAMLLADLLLQKRSMVSSRNLSNFLNTMGQYVWTNISLSQAAQILPVALSMSREDIIITTFNSWPQWFGKSSAVGYNEAEKNQFFRNILNQ</sequence>
<evidence type="ECO:0000313" key="3">
    <source>
        <dbReference type="EMBL" id="GAG71054.1"/>
    </source>
</evidence>
<comment type="caution">
    <text evidence="3">The sequence shown here is derived from an EMBL/GenBank/DDBJ whole genome shotgun (WGS) entry which is preliminary data.</text>
</comment>
<dbReference type="Gene3D" id="3.40.630.190">
    <property type="entry name" value="LCP protein"/>
    <property type="match status" value="1"/>
</dbReference>
<evidence type="ECO:0008006" key="4">
    <source>
        <dbReference type="Google" id="ProtNLM"/>
    </source>
</evidence>
<dbReference type="Pfam" id="PF13946">
    <property type="entry name" value="DUF4214"/>
    <property type="match status" value="1"/>
</dbReference>
<feature type="domain" description="Cell envelope-related transcriptional attenuator" evidence="1">
    <location>
        <begin position="201"/>
        <end position="338"/>
    </location>
</feature>
<evidence type="ECO:0000259" key="2">
    <source>
        <dbReference type="Pfam" id="PF13946"/>
    </source>
</evidence>
<dbReference type="InterPro" id="IPR004474">
    <property type="entry name" value="LytR_CpsA_psr"/>
</dbReference>
<dbReference type="EMBL" id="BART01000352">
    <property type="protein sequence ID" value="GAG71054.1"/>
    <property type="molecule type" value="Genomic_DNA"/>
</dbReference>
<reference evidence="3" key="1">
    <citation type="journal article" date="2014" name="Front. Microbiol.">
        <title>High frequency of phylogenetically diverse reductive dehalogenase-homologous genes in deep subseafloor sedimentary metagenomes.</title>
        <authorList>
            <person name="Kawai M."/>
            <person name="Futagami T."/>
            <person name="Toyoda A."/>
            <person name="Takaki Y."/>
            <person name="Nishi S."/>
            <person name="Hori S."/>
            <person name="Arai W."/>
            <person name="Tsubouchi T."/>
            <person name="Morono Y."/>
            <person name="Uchiyama I."/>
            <person name="Ito T."/>
            <person name="Fujiyama A."/>
            <person name="Inagaki F."/>
            <person name="Takami H."/>
        </authorList>
    </citation>
    <scope>NUCLEOTIDE SEQUENCE</scope>
    <source>
        <strain evidence="3">Expedition CK06-06</strain>
    </source>
</reference>
<organism evidence="3">
    <name type="scientific">marine sediment metagenome</name>
    <dbReference type="NCBI Taxonomy" id="412755"/>
    <lineage>
        <taxon>unclassified sequences</taxon>
        <taxon>metagenomes</taxon>
        <taxon>ecological metagenomes</taxon>
    </lineage>
</organism>
<accession>X0ZNS8</accession>
<evidence type="ECO:0000259" key="1">
    <source>
        <dbReference type="Pfam" id="PF03816"/>
    </source>
</evidence>
<dbReference type="AlphaFoldDB" id="X0ZNS8"/>
<dbReference type="InterPro" id="IPR025282">
    <property type="entry name" value="DUF4214"/>
</dbReference>